<reference evidence="1 2" key="1">
    <citation type="journal article" date="2018" name="Front. Plant Sci.">
        <title>Red Clover (Trifolium pratense) and Zigzag Clover (T. medium) - A Picture of Genomic Similarities and Differences.</title>
        <authorList>
            <person name="Dluhosova J."/>
            <person name="Istvanek J."/>
            <person name="Nedelnik J."/>
            <person name="Repkova J."/>
        </authorList>
    </citation>
    <scope>NUCLEOTIDE SEQUENCE [LARGE SCALE GENOMIC DNA]</scope>
    <source>
        <strain evidence="2">cv. 10/8</strain>
        <tissue evidence="1">Leaf</tissue>
    </source>
</reference>
<keyword evidence="2" id="KW-1185">Reference proteome</keyword>
<proteinExistence type="predicted"/>
<name>A0A392VZW0_9FABA</name>
<feature type="non-terminal residue" evidence="1">
    <location>
        <position position="1"/>
    </location>
</feature>
<accession>A0A392VZW0</accession>
<dbReference type="EMBL" id="LXQA011317956">
    <property type="protein sequence ID" value="MCI93039.1"/>
    <property type="molecule type" value="Genomic_DNA"/>
</dbReference>
<evidence type="ECO:0000313" key="1">
    <source>
        <dbReference type="EMBL" id="MCI93039.1"/>
    </source>
</evidence>
<dbReference type="AlphaFoldDB" id="A0A392VZW0"/>
<comment type="caution">
    <text evidence="1">The sequence shown here is derived from an EMBL/GenBank/DDBJ whole genome shotgun (WGS) entry which is preliminary data.</text>
</comment>
<dbReference type="Proteomes" id="UP000265520">
    <property type="component" value="Unassembled WGS sequence"/>
</dbReference>
<organism evidence="1 2">
    <name type="scientific">Trifolium medium</name>
    <dbReference type="NCBI Taxonomy" id="97028"/>
    <lineage>
        <taxon>Eukaryota</taxon>
        <taxon>Viridiplantae</taxon>
        <taxon>Streptophyta</taxon>
        <taxon>Embryophyta</taxon>
        <taxon>Tracheophyta</taxon>
        <taxon>Spermatophyta</taxon>
        <taxon>Magnoliopsida</taxon>
        <taxon>eudicotyledons</taxon>
        <taxon>Gunneridae</taxon>
        <taxon>Pentapetalae</taxon>
        <taxon>rosids</taxon>
        <taxon>fabids</taxon>
        <taxon>Fabales</taxon>
        <taxon>Fabaceae</taxon>
        <taxon>Papilionoideae</taxon>
        <taxon>50 kb inversion clade</taxon>
        <taxon>NPAAA clade</taxon>
        <taxon>Hologalegina</taxon>
        <taxon>IRL clade</taxon>
        <taxon>Trifolieae</taxon>
        <taxon>Trifolium</taxon>
    </lineage>
</organism>
<evidence type="ECO:0000313" key="2">
    <source>
        <dbReference type="Proteomes" id="UP000265520"/>
    </source>
</evidence>
<sequence>SKDARLLAQDRGKFISVTSQALQHFLQKSTWIGVSPETTTVTDMNGVQVLDDNTGS</sequence>
<protein>
    <submittedName>
        <fullName evidence="1">Uncharacterized protein</fullName>
    </submittedName>
</protein>